<dbReference type="InterPro" id="IPR036174">
    <property type="entry name" value="Znf_Sec23_Sec24_sf"/>
</dbReference>
<evidence type="ECO:0000256" key="5">
    <source>
        <dbReference type="ARBA" id="ARBA00022927"/>
    </source>
</evidence>
<evidence type="ECO:0000259" key="12">
    <source>
        <dbReference type="Pfam" id="PF08033"/>
    </source>
</evidence>
<dbReference type="GO" id="GO:0090110">
    <property type="term" value="P:COPII-coated vesicle cargo loading"/>
    <property type="evidence" value="ECO:0007669"/>
    <property type="project" value="TreeGrafter"/>
</dbReference>
<keyword evidence="4" id="KW-0813">Transport</keyword>
<dbReference type="Pfam" id="PF04815">
    <property type="entry name" value="Sec23_helical"/>
    <property type="match status" value="1"/>
</dbReference>
<comment type="subcellular location">
    <subcellularLocation>
        <location evidence="1">Cytoplasmic vesicle</location>
        <location evidence="1">COPII-coated vesicle membrane</location>
        <topology evidence="1">Peripheral membrane protein</topology>
        <orientation evidence="1">Cytoplasmic side</orientation>
    </subcellularLocation>
    <subcellularLocation>
        <location evidence="2">Endoplasmic reticulum membrane</location>
        <topology evidence="2">Peripheral membrane protein</topology>
        <orientation evidence="2">Cytoplasmic side</orientation>
    </subcellularLocation>
</comment>
<dbReference type="PANTHER" id="PTHR13803:SF4">
    <property type="entry name" value="SECRETORY 24CD, ISOFORM C"/>
    <property type="match status" value="1"/>
</dbReference>
<evidence type="ECO:0000256" key="6">
    <source>
        <dbReference type="ARBA" id="ARBA00023329"/>
    </source>
</evidence>
<dbReference type="InterPro" id="IPR036180">
    <property type="entry name" value="Gelsolin-like_dom_sf"/>
</dbReference>
<dbReference type="Pfam" id="PF04811">
    <property type="entry name" value="Sec23_trunk"/>
    <property type="match status" value="1"/>
</dbReference>
<evidence type="ECO:0000259" key="10">
    <source>
        <dbReference type="Pfam" id="PF04811"/>
    </source>
</evidence>
<evidence type="ECO:0000313" key="13">
    <source>
        <dbReference type="EMBL" id="KII60596.1"/>
    </source>
</evidence>
<evidence type="ECO:0000256" key="7">
    <source>
        <dbReference type="SAM" id="MobiDB-lite"/>
    </source>
</evidence>
<evidence type="ECO:0000259" key="9">
    <source>
        <dbReference type="Pfam" id="PF04810"/>
    </source>
</evidence>
<evidence type="ECO:0000256" key="3">
    <source>
        <dbReference type="ARBA" id="ARBA00008334"/>
    </source>
</evidence>
<dbReference type="GO" id="GO:0000149">
    <property type="term" value="F:SNARE binding"/>
    <property type="evidence" value="ECO:0007669"/>
    <property type="project" value="TreeGrafter"/>
</dbReference>
<dbReference type="InterPro" id="IPR012990">
    <property type="entry name" value="Beta-sandwich_Sec23_24"/>
</dbReference>
<feature type="compositionally biased region" description="Pro residues" evidence="7">
    <location>
        <begin position="1"/>
        <end position="25"/>
    </location>
</feature>
<dbReference type="InterPro" id="IPR006895">
    <property type="entry name" value="Znf_Sec23_Sec24"/>
</dbReference>
<dbReference type="Gene3D" id="3.40.20.10">
    <property type="entry name" value="Severin"/>
    <property type="match status" value="1"/>
</dbReference>
<dbReference type="Gene3D" id="1.20.120.730">
    <property type="entry name" value="Sec23/Sec24 helical domain"/>
    <property type="match status" value="1"/>
</dbReference>
<evidence type="ECO:0000313" key="14">
    <source>
        <dbReference type="Proteomes" id="UP000031668"/>
    </source>
</evidence>
<dbReference type="SUPFAM" id="SSF82919">
    <property type="entry name" value="Zn-finger domain of Sec23/24"/>
    <property type="match status" value="1"/>
</dbReference>
<gene>
    <name evidence="13" type="ORF">RF11_07356</name>
</gene>
<keyword evidence="14" id="KW-1185">Reference proteome</keyword>
<dbReference type="InterPro" id="IPR006900">
    <property type="entry name" value="Sec23/24_helical_dom"/>
</dbReference>
<dbReference type="InterPro" id="IPR007123">
    <property type="entry name" value="Gelsolin-like_dom"/>
</dbReference>
<evidence type="ECO:0000259" key="8">
    <source>
        <dbReference type="Pfam" id="PF00626"/>
    </source>
</evidence>
<dbReference type="SUPFAM" id="SSF81995">
    <property type="entry name" value="beta-sandwich domain of Sec23/24"/>
    <property type="match status" value="1"/>
</dbReference>
<protein>
    <submittedName>
        <fullName evidence="13">Protein transport protein Sec24C</fullName>
    </submittedName>
</protein>
<dbReference type="SUPFAM" id="SSF82754">
    <property type="entry name" value="C-terminal, gelsolin-like domain of Sec23/24"/>
    <property type="match status" value="1"/>
</dbReference>
<dbReference type="AlphaFoldDB" id="A0A0C2MFX6"/>
<dbReference type="Gene3D" id="2.30.30.380">
    <property type="entry name" value="Zn-finger domain of Sec23/24"/>
    <property type="match status" value="1"/>
</dbReference>
<dbReference type="SUPFAM" id="SSF53300">
    <property type="entry name" value="vWA-like"/>
    <property type="match status" value="1"/>
</dbReference>
<dbReference type="EMBL" id="JWZT01005556">
    <property type="protein sequence ID" value="KII60596.1"/>
    <property type="molecule type" value="Genomic_DNA"/>
</dbReference>
<feature type="domain" description="Sec23/Sec24 beta-sandwich" evidence="12">
    <location>
        <begin position="570"/>
        <end position="651"/>
    </location>
</feature>
<organism evidence="13 14">
    <name type="scientific">Thelohanellus kitauei</name>
    <name type="common">Myxosporean</name>
    <dbReference type="NCBI Taxonomy" id="669202"/>
    <lineage>
        <taxon>Eukaryota</taxon>
        <taxon>Metazoa</taxon>
        <taxon>Cnidaria</taxon>
        <taxon>Myxozoa</taxon>
        <taxon>Myxosporea</taxon>
        <taxon>Bivalvulida</taxon>
        <taxon>Platysporina</taxon>
        <taxon>Myxobolidae</taxon>
        <taxon>Thelohanellus</taxon>
    </lineage>
</organism>
<evidence type="ECO:0000259" key="11">
    <source>
        <dbReference type="Pfam" id="PF04815"/>
    </source>
</evidence>
<comment type="similarity">
    <text evidence="3">Belongs to the SEC23/SEC24 family. SEC24 subfamily.</text>
</comment>
<dbReference type="InterPro" id="IPR050550">
    <property type="entry name" value="SEC23_SEC24_subfamily"/>
</dbReference>
<dbReference type="Pfam" id="PF08033">
    <property type="entry name" value="Sec23_BS"/>
    <property type="match status" value="1"/>
</dbReference>
<dbReference type="Pfam" id="PF00626">
    <property type="entry name" value="Gelsolin"/>
    <property type="match status" value="1"/>
</dbReference>
<feature type="domain" description="Sec23/Sec24 trunk" evidence="10">
    <location>
        <begin position="326"/>
        <end position="563"/>
    </location>
</feature>
<feature type="region of interest" description="Disordered" evidence="7">
    <location>
        <begin position="1"/>
        <end position="37"/>
    </location>
</feature>
<dbReference type="InterPro" id="IPR006896">
    <property type="entry name" value="Sec23/24_trunk_dom"/>
</dbReference>
<evidence type="ECO:0000256" key="1">
    <source>
        <dbReference type="ARBA" id="ARBA00004299"/>
    </source>
</evidence>
<dbReference type="GO" id="GO:0070971">
    <property type="term" value="C:endoplasmic reticulum exit site"/>
    <property type="evidence" value="ECO:0007669"/>
    <property type="project" value="TreeGrafter"/>
</dbReference>
<dbReference type="Proteomes" id="UP000031668">
    <property type="component" value="Unassembled WGS sequence"/>
</dbReference>
<dbReference type="Gene3D" id="3.40.50.410">
    <property type="entry name" value="von Willebrand factor, type A domain"/>
    <property type="match status" value="1"/>
</dbReference>
<dbReference type="Pfam" id="PF04810">
    <property type="entry name" value="zf-Sec23_Sec24"/>
    <property type="match status" value="1"/>
</dbReference>
<dbReference type="Gene3D" id="2.60.40.1670">
    <property type="entry name" value="beta-sandwich domain of Sec23/24"/>
    <property type="match status" value="1"/>
</dbReference>
<accession>A0A0C2MFX6</accession>
<dbReference type="InterPro" id="IPR029006">
    <property type="entry name" value="ADF-H/Gelsolin-like_dom_sf"/>
</dbReference>
<comment type="caution">
    <text evidence="13">The sequence shown here is derived from an EMBL/GenBank/DDBJ whole genome shotgun (WGS) entry which is preliminary data.</text>
</comment>
<keyword evidence="6" id="KW-0968">Cytoplasmic vesicle</keyword>
<feature type="domain" description="Zinc finger Sec23/Sec24-type" evidence="9">
    <location>
        <begin position="247"/>
        <end position="285"/>
    </location>
</feature>
<feature type="domain" description="Gelsolin-like" evidence="8">
    <location>
        <begin position="802"/>
        <end position="869"/>
    </location>
</feature>
<dbReference type="OMA" id="RLCKHGD"/>
<feature type="domain" description="Sec23/Sec24 helical" evidence="11">
    <location>
        <begin position="662"/>
        <end position="762"/>
    </location>
</feature>
<dbReference type="PANTHER" id="PTHR13803">
    <property type="entry name" value="SEC24-RELATED PROTEIN"/>
    <property type="match status" value="1"/>
</dbReference>
<dbReference type="GO" id="GO:0008270">
    <property type="term" value="F:zinc ion binding"/>
    <property type="evidence" value="ECO:0007669"/>
    <property type="project" value="InterPro"/>
</dbReference>
<dbReference type="GO" id="GO:0005789">
    <property type="term" value="C:endoplasmic reticulum membrane"/>
    <property type="evidence" value="ECO:0007669"/>
    <property type="project" value="UniProtKB-SubCell"/>
</dbReference>
<feature type="region of interest" description="Disordered" evidence="7">
    <location>
        <begin position="135"/>
        <end position="155"/>
    </location>
</feature>
<dbReference type="InterPro" id="IPR036175">
    <property type="entry name" value="Sec23/24_helical_dom_sf"/>
</dbReference>
<dbReference type="GO" id="GO:0030127">
    <property type="term" value="C:COPII vesicle coat"/>
    <property type="evidence" value="ECO:0007669"/>
    <property type="project" value="InterPro"/>
</dbReference>
<dbReference type="GO" id="GO:0006886">
    <property type="term" value="P:intracellular protein transport"/>
    <property type="evidence" value="ECO:0007669"/>
    <property type="project" value="InterPro"/>
</dbReference>
<name>A0A0C2MFX6_THEKT</name>
<keyword evidence="5" id="KW-0653">Protein transport</keyword>
<dbReference type="InterPro" id="IPR036465">
    <property type="entry name" value="vWFA_dom_sf"/>
</dbReference>
<sequence length="889" mass="99844">MRTAPPRQPLQPPMNRPFAPPPYHPGHPLDHDTQRLMQAQASRPSIITQHVTAHGPAMPPNQINPQYGAVQPQPSYNSMTQNSNYDPQSYQTNVYQGASSYGSSLDPMIANNHQPGYSSQPNFSNYPGYGSYSYDSSKGPTYQEEKKKNASDTMPHPIMVNYKEYEKYFGQTFDTSSIETMPPQISTTNVYYTNFKNTSPEFMRSTLYGIPNTSDLLKNSNIPMGVIVTPFANNAEFPTVDHGSEGPIRCRRCRAYVNPYIQFVNGGKNFRCNICSCVNDVPDSYFCNLDQSGTRLDYADRPELIYGTYNYETTASYCRNNKLKAPFIIFLIDVTYTAISSGMVQQVTTTLSSMISQGFFNNFQGDNGVKIGFIAYDTRMYVFCPKNDAEMEVVFDLEEPFVSSLSTFVVDPVQYKDALLTLLEKIPVIFEHNKQVDVILGPVVKAVLETVQSQNTACKLFVFHANLPNFEVQGQLKYVEDRTQLGSEDEKKILAPQSTYYSDLGDKCVEFGVGVDLYLFPTGPVEVASLAPLCTKTGGRLKLYKYYKSGTNGNLLSHDIEQNLTSFTGLDTMAKLRCSNGISIKNIYGNCTTVNVSEVIMSTVDSTKSITFELVHDEKVSGVVYLQFAILFTTYGGKRLIRVINLCLKVVDNLVDVFKLVDCDALSHYFLKYTCKYFLDNGISVTKQHLISLLVKILVTYRKNCASASSPLQLVLPENIKLLPLYLNTILNSDCISGGKELVPDDKSYALFSALSANLNDTNIMFYSRVFDILTMIEGTRDPDPAFEGFSCEYFVPNGIIQVRCSYERLNSSRVYLLENGVNMFLWFGKQVNPTVYQDMFGVANDQHVGTMMDHLPAINSELSKQLASLVSQIRRHRQHYMRVSLEST</sequence>
<proteinExistence type="inferred from homology"/>
<evidence type="ECO:0000256" key="4">
    <source>
        <dbReference type="ARBA" id="ARBA00022448"/>
    </source>
</evidence>
<reference evidence="13 14" key="1">
    <citation type="journal article" date="2014" name="Genome Biol. Evol.">
        <title>The genome of the myxosporean Thelohanellus kitauei shows adaptations to nutrient acquisition within its fish host.</title>
        <authorList>
            <person name="Yang Y."/>
            <person name="Xiong J."/>
            <person name="Zhou Z."/>
            <person name="Huo F."/>
            <person name="Miao W."/>
            <person name="Ran C."/>
            <person name="Liu Y."/>
            <person name="Zhang J."/>
            <person name="Feng J."/>
            <person name="Wang M."/>
            <person name="Wang M."/>
            <person name="Wang L."/>
            <person name="Yao B."/>
        </authorList>
    </citation>
    <scope>NUCLEOTIDE SEQUENCE [LARGE SCALE GENOMIC DNA]</scope>
    <source>
        <strain evidence="13">Wuqing</strain>
    </source>
</reference>
<dbReference type="OrthoDB" id="49016at2759"/>
<dbReference type="SUPFAM" id="SSF81811">
    <property type="entry name" value="Helical domain of Sec23/24"/>
    <property type="match status" value="1"/>
</dbReference>
<evidence type="ECO:0000256" key="2">
    <source>
        <dbReference type="ARBA" id="ARBA00004397"/>
    </source>
</evidence>